<dbReference type="EMBL" id="REGN01011671">
    <property type="protein sequence ID" value="RMZ97049.1"/>
    <property type="molecule type" value="Genomic_DNA"/>
</dbReference>
<dbReference type="Proteomes" id="UP000276133">
    <property type="component" value="Unassembled WGS sequence"/>
</dbReference>
<protein>
    <submittedName>
        <fullName evidence="1">Uncharacterized protein</fullName>
    </submittedName>
</protein>
<reference evidence="1 2" key="1">
    <citation type="journal article" date="2018" name="Sci. Rep.">
        <title>Genomic signatures of local adaptation to the degree of environmental predictability in rotifers.</title>
        <authorList>
            <person name="Franch-Gras L."/>
            <person name="Hahn C."/>
            <person name="Garcia-Roger E.M."/>
            <person name="Carmona M.J."/>
            <person name="Serra M."/>
            <person name="Gomez A."/>
        </authorList>
    </citation>
    <scope>NUCLEOTIDE SEQUENCE [LARGE SCALE GENOMIC DNA]</scope>
    <source>
        <strain evidence="1">HYR1</strain>
    </source>
</reference>
<comment type="caution">
    <text evidence="1">The sequence shown here is derived from an EMBL/GenBank/DDBJ whole genome shotgun (WGS) entry which is preliminary data.</text>
</comment>
<name>A0A3M7PDI0_BRAPC</name>
<evidence type="ECO:0000313" key="2">
    <source>
        <dbReference type="Proteomes" id="UP000276133"/>
    </source>
</evidence>
<gene>
    <name evidence="1" type="ORF">BpHYR1_044293</name>
</gene>
<sequence>MFYLSTKTIVKCNKIIHFYNQNLADGHLTDPSGLAYEFFLLSRKNNSKQNYILFHKKILNFIMIEIEKKNTSVHYSAN</sequence>
<keyword evidence="2" id="KW-1185">Reference proteome</keyword>
<proteinExistence type="predicted"/>
<evidence type="ECO:0000313" key="1">
    <source>
        <dbReference type="EMBL" id="RMZ97049.1"/>
    </source>
</evidence>
<accession>A0A3M7PDI0</accession>
<organism evidence="1 2">
    <name type="scientific">Brachionus plicatilis</name>
    <name type="common">Marine rotifer</name>
    <name type="synonym">Brachionus muelleri</name>
    <dbReference type="NCBI Taxonomy" id="10195"/>
    <lineage>
        <taxon>Eukaryota</taxon>
        <taxon>Metazoa</taxon>
        <taxon>Spiralia</taxon>
        <taxon>Gnathifera</taxon>
        <taxon>Rotifera</taxon>
        <taxon>Eurotatoria</taxon>
        <taxon>Monogononta</taxon>
        <taxon>Pseudotrocha</taxon>
        <taxon>Ploima</taxon>
        <taxon>Brachionidae</taxon>
        <taxon>Brachionus</taxon>
    </lineage>
</organism>
<dbReference type="AlphaFoldDB" id="A0A3M7PDI0"/>